<name>A0A846MU65_9PROT</name>
<accession>A0A846MU65</accession>
<dbReference type="RefSeq" id="WP_208414151.1">
    <property type="nucleotide sequence ID" value="NZ_BAAADC010000001.1"/>
</dbReference>
<dbReference type="InterPro" id="IPR004843">
    <property type="entry name" value="Calcineurin-like_PHP"/>
</dbReference>
<evidence type="ECO:0000313" key="3">
    <source>
        <dbReference type="Proteomes" id="UP000570514"/>
    </source>
</evidence>
<evidence type="ECO:0000313" key="2">
    <source>
        <dbReference type="EMBL" id="NIK86775.1"/>
    </source>
</evidence>
<dbReference type="GO" id="GO:0005737">
    <property type="term" value="C:cytoplasm"/>
    <property type="evidence" value="ECO:0007669"/>
    <property type="project" value="TreeGrafter"/>
</dbReference>
<proteinExistence type="predicted"/>
<dbReference type="GO" id="GO:0008803">
    <property type="term" value="F:bis(5'-nucleosyl)-tetraphosphatase (symmetrical) activity"/>
    <property type="evidence" value="ECO:0007669"/>
    <property type="project" value="TreeGrafter"/>
</dbReference>
<dbReference type="CDD" id="cd00144">
    <property type="entry name" value="MPP_PPP_family"/>
    <property type="match status" value="1"/>
</dbReference>
<keyword evidence="3" id="KW-1185">Reference proteome</keyword>
<gene>
    <name evidence="2" type="ORF">FHS83_000093</name>
</gene>
<sequence>MWTRLTSLFKPQPAEPKLAPGVTVYAIGDIHGRADLLEDLLGKIQADAAPENENTLIFVGDYIDRGPHSAAVVERVSALDWPGWTIIRLKGNHEQALLDFLSNPETYQQWRNFGAPETLWSYGVKPPSFSNAASIYEAQEAFRVAFPRHHLAFFMDLKESYSVGGYFFAHAGVRPGIALERQVAGDLLWIRDEFLLSEEDFGKVVVHGHSPSERPIRRSNRIGIDTGAYVTNVLTAVKLSGDAVSFLSASIGQ</sequence>
<dbReference type="Pfam" id="PF00149">
    <property type="entry name" value="Metallophos"/>
    <property type="match status" value="1"/>
</dbReference>
<keyword evidence="2" id="KW-0378">Hydrolase</keyword>
<dbReference type="EC" id="3.1.3.16" evidence="2"/>
<organism evidence="2 3">
    <name type="scientific">Rhizomicrobium palustre</name>
    <dbReference type="NCBI Taxonomy" id="189966"/>
    <lineage>
        <taxon>Bacteria</taxon>
        <taxon>Pseudomonadati</taxon>
        <taxon>Pseudomonadota</taxon>
        <taxon>Alphaproteobacteria</taxon>
        <taxon>Micropepsales</taxon>
        <taxon>Micropepsaceae</taxon>
        <taxon>Rhizomicrobium</taxon>
    </lineage>
</organism>
<dbReference type="Gene3D" id="3.60.21.10">
    <property type="match status" value="1"/>
</dbReference>
<dbReference type="SUPFAM" id="SSF56300">
    <property type="entry name" value="Metallo-dependent phosphatases"/>
    <property type="match status" value="1"/>
</dbReference>
<feature type="domain" description="Calcineurin-like phosphoesterase" evidence="1">
    <location>
        <begin position="23"/>
        <end position="214"/>
    </location>
</feature>
<dbReference type="GO" id="GO:0004722">
    <property type="term" value="F:protein serine/threonine phosphatase activity"/>
    <property type="evidence" value="ECO:0007669"/>
    <property type="project" value="UniProtKB-EC"/>
</dbReference>
<reference evidence="2 3" key="1">
    <citation type="submission" date="2020-03" db="EMBL/GenBank/DDBJ databases">
        <title>Genomic Encyclopedia of Type Strains, Phase IV (KMG-IV): sequencing the most valuable type-strain genomes for metagenomic binning, comparative biology and taxonomic classification.</title>
        <authorList>
            <person name="Goeker M."/>
        </authorList>
    </citation>
    <scope>NUCLEOTIDE SEQUENCE [LARGE SCALE GENOMIC DNA]</scope>
    <source>
        <strain evidence="2 3">DSM 19867</strain>
    </source>
</reference>
<dbReference type="EMBL" id="JAASRM010000001">
    <property type="protein sequence ID" value="NIK86775.1"/>
    <property type="molecule type" value="Genomic_DNA"/>
</dbReference>
<dbReference type="GO" id="GO:0110154">
    <property type="term" value="P:RNA decapping"/>
    <property type="evidence" value="ECO:0007669"/>
    <property type="project" value="TreeGrafter"/>
</dbReference>
<comment type="caution">
    <text evidence="2">The sequence shown here is derived from an EMBL/GenBank/DDBJ whole genome shotgun (WGS) entry which is preliminary data.</text>
</comment>
<dbReference type="InterPro" id="IPR050126">
    <property type="entry name" value="Ap4A_hydrolase"/>
</dbReference>
<evidence type="ECO:0000259" key="1">
    <source>
        <dbReference type="Pfam" id="PF00149"/>
    </source>
</evidence>
<dbReference type="InterPro" id="IPR029052">
    <property type="entry name" value="Metallo-depent_PP-like"/>
</dbReference>
<dbReference type="Proteomes" id="UP000570514">
    <property type="component" value="Unassembled WGS sequence"/>
</dbReference>
<dbReference type="AlphaFoldDB" id="A0A846MU65"/>
<protein>
    <submittedName>
        <fullName evidence="2">Serine/threonine protein phosphatase 1</fullName>
        <ecNumber evidence="2">3.1.3.16</ecNumber>
    </submittedName>
</protein>
<dbReference type="PANTHER" id="PTHR42850:SF4">
    <property type="entry name" value="ZINC-DEPENDENT ENDOPOLYPHOSPHATASE"/>
    <property type="match status" value="1"/>
</dbReference>
<dbReference type="PANTHER" id="PTHR42850">
    <property type="entry name" value="METALLOPHOSPHOESTERASE"/>
    <property type="match status" value="1"/>
</dbReference>